<sequence length="48" mass="5134">MNTSIVHPGQSGPDRAEQGNRSVTGNDQRKGLEKTDPDAPRSDDSNTP</sequence>
<reference evidence="3" key="1">
    <citation type="submission" date="2020-12" db="EMBL/GenBank/DDBJ databases">
        <title>Hymenobacter sp.</title>
        <authorList>
            <person name="Kim M.K."/>
        </authorList>
    </citation>
    <scope>NUCLEOTIDE SEQUENCE [LARGE SCALE GENOMIC DNA]</scope>
    <source>
        <strain evidence="3">BT325</strain>
    </source>
</reference>
<feature type="region of interest" description="Disordered" evidence="1">
    <location>
        <begin position="1"/>
        <end position="48"/>
    </location>
</feature>
<gene>
    <name evidence="2" type="ORF">JAO75_21885</name>
</gene>
<feature type="compositionally biased region" description="Basic and acidic residues" evidence="1">
    <location>
        <begin position="27"/>
        <end position="48"/>
    </location>
</feature>
<proteinExistence type="predicted"/>
<accession>A0ABS0Y7N4</accession>
<evidence type="ECO:0000313" key="2">
    <source>
        <dbReference type="EMBL" id="MBJ6128055.1"/>
    </source>
</evidence>
<name>A0ABS0Y7N4_9HYPH</name>
<dbReference type="Proteomes" id="UP000620670">
    <property type="component" value="Unassembled WGS sequence"/>
</dbReference>
<dbReference type="RefSeq" id="WP_199051331.1">
    <property type="nucleotide sequence ID" value="NZ_JAELXT010000038.1"/>
</dbReference>
<dbReference type="EMBL" id="JAELXT010000038">
    <property type="protein sequence ID" value="MBJ6128055.1"/>
    <property type="molecule type" value="Genomic_DNA"/>
</dbReference>
<comment type="caution">
    <text evidence="2">The sequence shown here is derived from an EMBL/GenBank/DDBJ whole genome shotgun (WGS) entry which is preliminary data.</text>
</comment>
<keyword evidence="3" id="KW-1185">Reference proteome</keyword>
<protein>
    <submittedName>
        <fullName evidence="2">Uncharacterized protein</fullName>
    </submittedName>
</protein>
<evidence type="ECO:0000256" key="1">
    <source>
        <dbReference type="SAM" id="MobiDB-lite"/>
    </source>
</evidence>
<organism evidence="2 3">
    <name type="scientific">Microvirga splendida</name>
    <dbReference type="NCBI Taxonomy" id="2795727"/>
    <lineage>
        <taxon>Bacteria</taxon>
        <taxon>Pseudomonadati</taxon>
        <taxon>Pseudomonadota</taxon>
        <taxon>Alphaproteobacteria</taxon>
        <taxon>Hyphomicrobiales</taxon>
        <taxon>Methylobacteriaceae</taxon>
        <taxon>Microvirga</taxon>
    </lineage>
</organism>
<evidence type="ECO:0000313" key="3">
    <source>
        <dbReference type="Proteomes" id="UP000620670"/>
    </source>
</evidence>